<feature type="chain" id="PRO_5007873279" description="Osmotin, thaumatin-like protein" evidence="1">
    <location>
        <begin position="19"/>
        <end position="381"/>
    </location>
</feature>
<dbReference type="Gene3D" id="2.60.110.10">
    <property type="entry name" value="Thaumatin"/>
    <property type="match status" value="2"/>
</dbReference>
<evidence type="ECO:0000256" key="1">
    <source>
        <dbReference type="SAM" id="SignalP"/>
    </source>
</evidence>
<reference evidence="2 3" key="1">
    <citation type="journal article" date="2016" name="Mol. Biol. Evol.">
        <title>Comparative Genomics of Early-Diverging Mushroom-Forming Fungi Provides Insights into the Origins of Lignocellulose Decay Capabilities.</title>
        <authorList>
            <person name="Nagy L.G."/>
            <person name="Riley R."/>
            <person name="Tritt A."/>
            <person name="Adam C."/>
            <person name="Daum C."/>
            <person name="Floudas D."/>
            <person name="Sun H."/>
            <person name="Yadav J.S."/>
            <person name="Pangilinan J."/>
            <person name="Larsson K.H."/>
            <person name="Matsuura K."/>
            <person name="Barry K."/>
            <person name="Labutti K."/>
            <person name="Kuo R."/>
            <person name="Ohm R.A."/>
            <person name="Bhattacharya S.S."/>
            <person name="Shirouzu T."/>
            <person name="Yoshinaga Y."/>
            <person name="Martin F.M."/>
            <person name="Grigoriev I.V."/>
            <person name="Hibbett D.S."/>
        </authorList>
    </citation>
    <scope>NUCLEOTIDE SEQUENCE [LARGE SCALE GENOMIC DNA]</scope>
    <source>
        <strain evidence="2 3">CBS 109695</strain>
    </source>
</reference>
<feature type="signal peptide" evidence="1">
    <location>
        <begin position="1"/>
        <end position="18"/>
    </location>
</feature>
<evidence type="ECO:0000313" key="2">
    <source>
        <dbReference type="EMBL" id="KZP16615.1"/>
    </source>
</evidence>
<dbReference type="InterPro" id="IPR037176">
    <property type="entry name" value="Osmotin/thaumatin-like_sf"/>
</dbReference>
<evidence type="ECO:0000313" key="3">
    <source>
        <dbReference type="Proteomes" id="UP000076532"/>
    </source>
</evidence>
<accession>A0A166FB32</accession>
<organism evidence="2 3">
    <name type="scientific">Athelia psychrophila</name>
    <dbReference type="NCBI Taxonomy" id="1759441"/>
    <lineage>
        <taxon>Eukaryota</taxon>
        <taxon>Fungi</taxon>
        <taxon>Dikarya</taxon>
        <taxon>Basidiomycota</taxon>
        <taxon>Agaricomycotina</taxon>
        <taxon>Agaricomycetes</taxon>
        <taxon>Agaricomycetidae</taxon>
        <taxon>Atheliales</taxon>
        <taxon>Atheliaceae</taxon>
        <taxon>Athelia</taxon>
    </lineage>
</organism>
<dbReference type="EMBL" id="KV417591">
    <property type="protein sequence ID" value="KZP16615.1"/>
    <property type="molecule type" value="Genomic_DNA"/>
</dbReference>
<name>A0A166FB32_9AGAM</name>
<dbReference type="PROSITE" id="PS51367">
    <property type="entry name" value="THAUMATIN_2"/>
    <property type="match status" value="1"/>
</dbReference>
<proteinExistence type="predicted"/>
<dbReference type="AlphaFoldDB" id="A0A166FB32"/>
<protein>
    <recommendedName>
        <fullName evidence="4">Osmotin, thaumatin-like protein</fullName>
    </recommendedName>
</protein>
<gene>
    <name evidence="2" type="ORF">FIBSPDRAFT_934523</name>
</gene>
<dbReference type="OrthoDB" id="430315at2759"/>
<evidence type="ECO:0008006" key="4">
    <source>
        <dbReference type="Google" id="ProtNLM"/>
    </source>
</evidence>
<sequence length="381" mass="39187">MSMIAPLLLLCSLIGAQAQVSRTVTFKNSCSKDIWLYATSGSSGTCAAGCPTASTCNTDNGYCYFDSPTPSSGNYRITAGGTNTITYPYYDNGVGSQWTGNYGFCEDGMTCNQPEATCDSAGCGVAAGPYAIAEINLVVQGSDFYDVSAIAGASIPVSITPDNVNSASLDASNPYTCGAPGSVKPTTGMGASTWDFTAPSVEYQWVTPSSSSPATCTADSDCSGESCGLVYTSGVFGLVCGALSGHWTAGGVCGINGGTTYMDCASALTNGAYTGTNSAFYGCGDTSGSCYQPGADTACCGCANWQDVLSSGSVPSSTLPCVNSNPVWAKTVQPTLQYIKAGCPNCYTYPYDDFSSTFTCQNTVNGFNTQSYTIELFNCPL</sequence>
<keyword evidence="3" id="KW-1185">Reference proteome</keyword>
<dbReference type="InterPro" id="IPR001938">
    <property type="entry name" value="Thaumatin"/>
</dbReference>
<dbReference type="Proteomes" id="UP000076532">
    <property type="component" value="Unassembled WGS sequence"/>
</dbReference>
<keyword evidence="1" id="KW-0732">Signal</keyword>